<feature type="domain" description="YgjP-like metallopeptidase" evidence="1">
    <location>
        <begin position="17"/>
        <end position="195"/>
    </location>
</feature>
<dbReference type="Proteomes" id="UP000194260">
    <property type="component" value="Chromosome"/>
</dbReference>
<name>A0A1X9SWD1_9BACT</name>
<organism evidence="2 3">
    <name type="scientific">Campylobacter porcelli</name>
    <dbReference type="NCBI Taxonomy" id="1660073"/>
    <lineage>
        <taxon>Bacteria</taxon>
        <taxon>Pseudomonadati</taxon>
        <taxon>Campylobacterota</taxon>
        <taxon>Epsilonproteobacteria</taxon>
        <taxon>Campylobacterales</taxon>
        <taxon>Campylobacteraceae</taxon>
        <taxon>Campylobacter</taxon>
    </lineage>
</organism>
<evidence type="ECO:0000313" key="3">
    <source>
        <dbReference type="Proteomes" id="UP000194260"/>
    </source>
</evidence>
<dbReference type="CDD" id="cd07344">
    <property type="entry name" value="M48_yhfN_like"/>
    <property type="match status" value="1"/>
</dbReference>
<dbReference type="PANTHER" id="PTHR30399:SF1">
    <property type="entry name" value="UTP PYROPHOSPHATASE"/>
    <property type="match status" value="1"/>
</dbReference>
<protein>
    <submittedName>
        <fullName evidence="2">DUF45 domain protein</fullName>
    </submittedName>
</protein>
<accession>A0A1X9SWD1</accession>
<dbReference type="InterPro" id="IPR053136">
    <property type="entry name" value="UTP_pyrophosphatase-like"/>
</dbReference>
<dbReference type="InterPro" id="IPR002725">
    <property type="entry name" value="YgjP-like_metallopeptidase"/>
</dbReference>
<dbReference type="RefSeq" id="WP_180379393.1">
    <property type="nucleotide sequence ID" value="NZ_CP018789.1"/>
</dbReference>
<dbReference type="AlphaFoldDB" id="A0A1X9SWD1"/>
<evidence type="ECO:0000259" key="1">
    <source>
        <dbReference type="Pfam" id="PF01863"/>
    </source>
</evidence>
<gene>
    <name evidence="2" type="ORF">CSUIS_0670</name>
</gene>
<proteinExistence type="predicted"/>
<dbReference type="Pfam" id="PF01863">
    <property type="entry name" value="YgjP-like"/>
    <property type="match status" value="1"/>
</dbReference>
<dbReference type="Gene3D" id="3.30.2010.10">
    <property type="entry name" value="Metalloproteases ('zincins'), catalytic domain"/>
    <property type="match status" value="1"/>
</dbReference>
<evidence type="ECO:0000313" key="2">
    <source>
        <dbReference type="EMBL" id="ARR00486.1"/>
    </source>
</evidence>
<dbReference type="KEGG" id="camy:CSUIS_0670"/>
<reference evidence="3" key="1">
    <citation type="journal article" date="2017" name="Genome Biol. Evol.">
        <title>Comparative Genomic Analysis Identifies a Campylobacter Clade Deficient in Selenium Metabolism.</title>
        <authorList>
            <person name="Miller W.G."/>
            <person name="Yee E."/>
            <person name="Lopes B.S."/>
            <person name="Chapman M.H."/>
            <person name="Huynh S."/>
            <person name="Bono J.L."/>
            <person name="Parker C.T."/>
            <person name="Strachan N.J.C."/>
            <person name="Forbes K.J."/>
        </authorList>
    </citation>
    <scope>NUCLEOTIDE SEQUENCE [LARGE SCALE GENOMIC DNA]</scope>
    <source>
        <strain evidence="3">RM6137</strain>
    </source>
</reference>
<sequence length="198" mass="23411">MIEYGKFKIECIKKRVKYLRLKITSTGDIKLIAPLYATKFQIDNFIKTHSIWIEKTLSKIPKNDPNLIKFLGKSYKIQISNEFKFSDDYIFTPDLQTLNHYANEKLKELISQYIAIYSPKIGKEINAIRIKKMTTRWGSCNSKKGYLNFSSNLIQRDIKFIEYVVLHELAHLIYPHHQKEFYDFIASLMADFKSRLNL</sequence>
<dbReference type="PANTHER" id="PTHR30399">
    <property type="entry name" value="UNCHARACTERIZED PROTEIN YGJP"/>
    <property type="match status" value="1"/>
</dbReference>
<dbReference type="EMBL" id="CP018789">
    <property type="protein sequence ID" value="ARR00486.1"/>
    <property type="molecule type" value="Genomic_DNA"/>
</dbReference>